<dbReference type="EMBL" id="DTGA01000036">
    <property type="protein sequence ID" value="HGB30533.1"/>
    <property type="molecule type" value="Genomic_DNA"/>
</dbReference>
<reference evidence="1" key="1">
    <citation type="journal article" date="2020" name="mSystems">
        <title>Genome- and Community-Level Interaction Insights into Carbon Utilization and Element Cycling Functions of Hydrothermarchaeota in Hydrothermal Sediment.</title>
        <authorList>
            <person name="Zhou Z."/>
            <person name="Liu Y."/>
            <person name="Xu W."/>
            <person name="Pan J."/>
            <person name="Luo Z.H."/>
            <person name="Li M."/>
        </authorList>
    </citation>
    <scope>NUCLEOTIDE SEQUENCE [LARGE SCALE GENOMIC DNA]</scope>
    <source>
        <strain evidence="1">SpSt-751</strain>
    </source>
</reference>
<protein>
    <submittedName>
        <fullName evidence="1">Uncharacterized protein</fullName>
    </submittedName>
</protein>
<evidence type="ECO:0000313" key="1">
    <source>
        <dbReference type="EMBL" id="HGB30533.1"/>
    </source>
</evidence>
<sequence>MDVYYIKVGKRYKPAGLSIPDLFEGIWYVSFQGNSKRVQNVVAYSKDVPIIDISKEITKIELVEIIYSYIVKIFTSCSSICSSTLHDFAEEIAEEILKKVTKKKHNKEVKL</sequence>
<proteinExistence type="predicted"/>
<dbReference type="AlphaFoldDB" id="A0A7C3WV19"/>
<gene>
    <name evidence="1" type="ORF">ENV35_01490</name>
</gene>
<name>A0A7C3WV19_9BACT</name>
<comment type="caution">
    <text evidence="1">The sequence shown here is derived from an EMBL/GenBank/DDBJ whole genome shotgun (WGS) entry which is preliminary data.</text>
</comment>
<accession>A0A7C3WV19</accession>
<organism evidence="1">
    <name type="scientific">Dictyoglomus turgidum</name>
    <dbReference type="NCBI Taxonomy" id="513050"/>
    <lineage>
        <taxon>Bacteria</taxon>
        <taxon>Pseudomonadati</taxon>
        <taxon>Dictyoglomota</taxon>
        <taxon>Dictyoglomia</taxon>
        <taxon>Dictyoglomales</taxon>
        <taxon>Dictyoglomaceae</taxon>
        <taxon>Dictyoglomus</taxon>
    </lineage>
</organism>